<evidence type="ECO:0000313" key="4">
    <source>
        <dbReference type="EMBL" id="RKD75623.1"/>
    </source>
</evidence>
<comment type="similarity">
    <text evidence="1">Belongs to the FAH family.</text>
</comment>
<dbReference type="GO" id="GO:0016853">
    <property type="term" value="F:isomerase activity"/>
    <property type="evidence" value="ECO:0007669"/>
    <property type="project" value="UniProtKB-ARBA"/>
</dbReference>
<dbReference type="EMBL" id="RAPK01000007">
    <property type="protein sequence ID" value="RKD75623.1"/>
    <property type="molecule type" value="Genomic_DNA"/>
</dbReference>
<evidence type="ECO:0000259" key="3">
    <source>
        <dbReference type="Pfam" id="PF01557"/>
    </source>
</evidence>
<gene>
    <name evidence="4" type="ORF">ATL39_1324</name>
</gene>
<dbReference type="SUPFAM" id="SSF56529">
    <property type="entry name" value="FAH"/>
    <property type="match status" value="1"/>
</dbReference>
<protein>
    <submittedName>
        <fullName evidence="4">2-keto-4-pentenoate hydratase/2-oxohepta-3-ene-1,7-dioic acid hydratase in catechol pathway</fullName>
    </submittedName>
</protein>
<dbReference type="PANTHER" id="PTHR11820:SF7">
    <property type="entry name" value="ACYLPYRUVASE FAHD1, MITOCHONDRIAL"/>
    <property type="match status" value="1"/>
</dbReference>
<dbReference type="GO" id="GO:0018773">
    <property type="term" value="F:acetylpyruvate hydrolase activity"/>
    <property type="evidence" value="ECO:0007669"/>
    <property type="project" value="TreeGrafter"/>
</dbReference>
<dbReference type="InterPro" id="IPR036663">
    <property type="entry name" value="Fumarylacetoacetase_C_sf"/>
</dbReference>
<dbReference type="InterPro" id="IPR011234">
    <property type="entry name" value="Fumarylacetoacetase-like_C"/>
</dbReference>
<name>A0A419V6L4_9BACL</name>
<comment type="caution">
    <text evidence="4">The sequence shown here is derived from an EMBL/GenBank/DDBJ whole genome shotgun (WGS) entry which is preliminary data.</text>
</comment>
<dbReference type="Pfam" id="PF01557">
    <property type="entry name" value="FAA_hydrolase"/>
    <property type="match status" value="1"/>
</dbReference>
<evidence type="ECO:0000313" key="5">
    <source>
        <dbReference type="Proteomes" id="UP000285120"/>
    </source>
</evidence>
<evidence type="ECO:0000256" key="2">
    <source>
        <dbReference type="ARBA" id="ARBA00022723"/>
    </source>
</evidence>
<proteinExistence type="inferred from homology"/>
<dbReference type="GO" id="GO:0019752">
    <property type="term" value="P:carboxylic acid metabolic process"/>
    <property type="evidence" value="ECO:0007669"/>
    <property type="project" value="UniProtKB-ARBA"/>
</dbReference>
<dbReference type="Gene3D" id="3.90.850.10">
    <property type="entry name" value="Fumarylacetoacetase-like, C-terminal domain"/>
    <property type="match status" value="1"/>
</dbReference>
<reference evidence="4 5" key="1">
    <citation type="submission" date="2018-09" db="EMBL/GenBank/DDBJ databases">
        <title>Genomic Encyclopedia of Archaeal and Bacterial Type Strains, Phase II (KMG-II): from individual species to whole genera.</title>
        <authorList>
            <person name="Goeker M."/>
        </authorList>
    </citation>
    <scope>NUCLEOTIDE SEQUENCE [LARGE SCALE GENOMIC DNA]</scope>
    <source>
        <strain evidence="4 5">DSM 17008</strain>
    </source>
</reference>
<keyword evidence="2" id="KW-0479">Metal-binding</keyword>
<dbReference type="RefSeq" id="WP_120192487.1">
    <property type="nucleotide sequence ID" value="NZ_RAPK01000007.1"/>
</dbReference>
<dbReference type="PANTHER" id="PTHR11820">
    <property type="entry name" value="ACYLPYRUVASE"/>
    <property type="match status" value="1"/>
</dbReference>
<dbReference type="OrthoDB" id="9805307at2"/>
<keyword evidence="5" id="KW-1185">Reference proteome</keyword>
<dbReference type="FunFam" id="3.90.850.10:FF:000002">
    <property type="entry name" value="2-hydroxyhepta-2,4-diene-1,7-dioate isomerase"/>
    <property type="match status" value="1"/>
</dbReference>
<dbReference type="AlphaFoldDB" id="A0A419V6L4"/>
<dbReference type="GO" id="GO:0046872">
    <property type="term" value="F:metal ion binding"/>
    <property type="evidence" value="ECO:0007669"/>
    <property type="project" value="UniProtKB-KW"/>
</dbReference>
<dbReference type="Proteomes" id="UP000285120">
    <property type="component" value="Unassembled WGS sequence"/>
</dbReference>
<sequence length="296" mass="32909">MKLISYKKNESPALGFIIEEHIAGLEEIISRSALSGPLTMEEAIEWHERRPNELEELEKWAHANKAALDMMPLKFSSILPPIYPKRNIMCVGKNYAEHAVEMGSSADIPEYPIIFTKPPTSIIGMNEAVEADEEITQELDYEGEIAVIIGKKGKKISENEALGHVFGFTLLNDITARDIQARHKQFFLGKSMDTFCPLGPFVLLNKDWETFSPTLRTYVNGGLRQESSMNKMIFSVKDLISTLSAGMTLYPGDIIATGTPSGVGKGFKPPRFLKHGDEITVSADELGKLTNKVTIY</sequence>
<organism evidence="4 5">
    <name type="scientific">Sinobaca qinghaiensis</name>
    <dbReference type="NCBI Taxonomy" id="342944"/>
    <lineage>
        <taxon>Bacteria</taxon>
        <taxon>Bacillati</taxon>
        <taxon>Bacillota</taxon>
        <taxon>Bacilli</taxon>
        <taxon>Bacillales</taxon>
        <taxon>Sporolactobacillaceae</taxon>
        <taxon>Sinobaca</taxon>
    </lineage>
</organism>
<evidence type="ECO:0000256" key="1">
    <source>
        <dbReference type="ARBA" id="ARBA00010211"/>
    </source>
</evidence>
<accession>A0A419V6L4</accession>
<feature type="domain" description="Fumarylacetoacetase-like C-terminal" evidence="3">
    <location>
        <begin position="88"/>
        <end position="293"/>
    </location>
</feature>